<evidence type="ECO:0000313" key="4">
    <source>
        <dbReference type="Proteomes" id="UP001530400"/>
    </source>
</evidence>
<accession>A0ABD3QJZ1</accession>
<feature type="domain" description="PIN" evidence="2">
    <location>
        <begin position="239"/>
        <end position="375"/>
    </location>
</feature>
<sequence length="399" mass="44139">MSDLEQEFNKFLVEVEALSIHHGEANAADLATEVGAAAEIIVGAQVIGGCCDDENRATAAVDVTAANAKPNGHKNLRRKEKEIVIKNAAHNQRAWSEFTKLDLKNDESNLTDDGSRPKISFKLQNGKSKLKKKGNRSKLVEKKENGIRSVGTVKQSINAKHESSNSVTDGNASSEEQYPKLLSYQALCPSWKLVIDTSSLVNDNGFEVQRLMDLASHIALKRYEWQRQNPSIRQYSASNAIEEEPIQIIIPYKVWSELEYQSKSDNSDLAYSARTVMRMLRDELQQGSNQGDDLSKIAPGRVIHSQTLVESQNAAKKFVMHEGTPNPTNDDHIVACALIEQEKCATEANSLAGGVVMITSDNNMACKALSNGLKVYTPAAFRAYYLERIDSLRQRGSTR</sequence>
<organism evidence="3 4">
    <name type="scientific">Cyclotella atomus</name>
    <dbReference type="NCBI Taxonomy" id="382360"/>
    <lineage>
        <taxon>Eukaryota</taxon>
        <taxon>Sar</taxon>
        <taxon>Stramenopiles</taxon>
        <taxon>Ochrophyta</taxon>
        <taxon>Bacillariophyta</taxon>
        <taxon>Coscinodiscophyceae</taxon>
        <taxon>Thalassiosirophycidae</taxon>
        <taxon>Stephanodiscales</taxon>
        <taxon>Stephanodiscaceae</taxon>
        <taxon>Cyclotella</taxon>
    </lineage>
</organism>
<keyword evidence="4" id="KW-1185">Reference proteome</keyword>
<dbReference type="EMBL" id="JALLPJ020000155">
    <property type="protein sequence ID" value="KAL3800697.1"/>
    <property type="molecule type" value="Genomic_DNA"/>
</dbReference>
<evidence type="ECO:0000313" key="3">
    <source>
        <dbReference type="EMBL" id="KAL3800697.1"/>
    </source>
</evidence>
<protein>
    <recommendedName>
        <fullName evidence="2">PIN domain-containing protein</fullName>
    </recommendedName>
</protein>
<dbReference type="Proteomes" id="UP001530400">
    <property type="component" value="Unassembled WGS sequence"/>
</dbReference>
<feature type="region of interest" description="Disordered" evidence="1">
    <location>
        <begin position="152"/>
        <end position="172"/>
    </location>
</feature>
<name>A0ABD3QJZ1_9STRA</name>
<dbReference type="Gene3D" id="3.40.50.1010">
    <property type="entry name" value="5'-nuclease"/>
    <property type="match status" value="1"/>
</dbReference>
<dbReference type="InterPro" id="IPR029060">
    <property type="entry name" value="PIN-like_dom_sf"/>
</dbReference>
<comment type="caution">
    <text evidence="3">The sequence shown here is derived from an EMBL/GenBank/DDBJ whole genome shotgun (WGS) entry which is preliminary data.</text>
</comment>
<reference evidence="3 4" key="1">
    <citation type="submission" date="2024-10" db="EMBL/GenBank/DDBJ databases">
        <title>Updated reference genomes for cyclostephanoid diatoms.</title>
        <authorList>
            <person name="Roberts W.R."/>
            <person name="Alverson A.J."/>
        </authorList>
    </citation>
    <scope>NUCLEOTIDE SEQUENCE [LARGE SCALE GENOMIC DNA]</scope>
    <source>
        <strain evidence="3 4">AJA010-31</strain>
    </source>
</reference>
<gene>
    <name evidence="3" type="ORF">ACHAWO_013239</name>
</gene>
<dbReference type="AlphaFoldDB" id="A0ABD3QJZ1"/>
<evidence type="ECO:0000256" key="1">
    <source>
        <dbReference type="SAM" id="MobiDB-lite"/>
    </source>
</evidence>
<dbReference type="InterPro" id="IPR002716">
    <property type="entry name" value="PIN_dom"/>
</dbReference>
<dbReference type="Pfam" id="PF13638">
    <property type="entry name" value="PIN_4"/>
    <property type="match status" value="1"/>
</dbReference>
<dbReference type="SUPFAM" id="SSF88723">
    <property type="entry name" value="PIN domain-like"/>
    <property type="match status" value="1"/>
</dbReference>
<proteinExistence type="predicted"/>
<evidence type="ECO:0000259" key="2">
    <source>
        <dbReference type="Pfam" id="PF13638"/>
    </source>
</evidence>